<organism evidence="3 4">
    <name type="scientific">Trichuris muris</name>
    <name type="common">Mouse whipworm</name>
    <dbReference type="NCBI Taxonomy" id="70415"/>
    <lineage>
        <taxon>Eukaryota</taxon>
        <taxon>Metazoa</taxon>
        <taxon>Ecdysozoa</taxon>
        <taxon>Nematoda</taxon>
        <taxon>Enoplea</taxon>
        <taxon>Dorylaimia</taxon>
        <taxon>Trichinellida</taxon>
        <taxon>Trichuridae</taxon>
        <taxon>Trichuris</taxon>
    </lineage>
</organism>
<evidence type="ECO:0000256" key="1">
    <source>
        <dbReference type="SAM" id="SignalP"/>
    </source>
</evidence>
<dbReference type="STRING" id="70415.A0A5S6Q196"/>
<dbReference type="Pfam" id="PF00089">
    <property type="entry name" value="Trypsin"/>
    <property type="match status" value="1"/>
</dbReference>
<evidence type="ECO:0000313" key="4">
    <source>
        <dbReference type="WBParaSite" id="TMUE_0000000993.1"/>
    </source>
</evidence>
<keyword evidence="3" id="KW-1185">Reference proteome</keyword>
<dbReference type="SUPFAM" id="SSF50494">
    <property type="entry name" value="Trypsin-like serine proteases"/>
    <property type="match status" value="1"/>
</dbReference>
<dbReference type="InterPro" id="IPR001254">
    <property type="entry name" value="Trypsin_dom"/>
</dbReference>
<dbReference type="Gene3D" id="2.40.10.10">
    <property type="entry name" value="Trypsin-like serine proteases"/>
    <property type="match status" value="1"/>
</dbReference>
<dbReference type="GO" id="GO:0004252">
    <property type="term" value="F:serine-type endopeptidase activity"/>
    <property type="evidence" value="ECO:0007669"/>
    <property type="project" value="InterPro"/>
</dbReference>
<dbReference type="AlphaFoldDB" id="A0A5S6Q196"/>
<evidence type="ECO:0000313" key="3">
    <source>
        <dbReference type="Proteomes" id="UP000046395"/>
    </source>
</evidence>
<accession>A0A5S6Q196</accession>
<sequence length="123" mass="14126">MRSRLGSALLILTCSAFQFSSICGGQCGQPYFMPLVSTENFDRARIINGIEARKHSHPWQARIVTEFGEEVQVCGGTLIDWYGNDTSDLILTAAHCIMDTKVLEARYQLIEEIKFHFRRWRKK</sequence>
<dbReference type="Proteomes" id="UP000046395">
    <property type="component" value="Unassembled WGS sequence"/>
</dbReference>
<dbReference type="PROSITE" id="PS00134">
    <property type="entry name" value="TRYPSIN_HIS"/>
    <property type="match status" value="1"/>
</dbReference>
<dbReference type="InterPro" id="IPR018114">
    <property type="entry name" value="TRYPSIN_HIS"/>
</dbReference>
<evidence type="ECO:0000259" key="2">
    <source>
        <dbReference type="Pfam" id="PF00089"/>
    </source>
</evidence>
<dbReference type="GO" id="GO:0006508">
    <property type="term" value="P:proteolysis"/>
    <property type="evidence" value="ECO:0007669"/>
    <property type="project" value="InterPro"/>
</dbReference>
<dbReference type="WBParaSite" id="TMUE_0000000993.1">
    <property type="protein sequence ID" value="TMUE_0000000993.1"/>
    <property type="gene ID" value="WBGene00296910"/>
</dbReference>
<dbReference type="InterPro" id="IPR009003">
    <property type="entry name" value="Peptidase_S1_PA"/>
</dbReference>
<reference evidence="4" key="1">
    <citation type="submission" date="2019-12" db="UniProtKB">
        <authorList>
            <consortium name="WormBaseParasite"/>
        </authorList>
    </citation>
    <scope>IDENTIFICATION</scope>
</reference>
<protein>
    <submittedName>
        <fullName evidence="4">Peptidase S1 domain-containing protein</fullName>
    </submittedName>
</protein>
<dbReference type="InterPro" id="IPR043504">
    <property type="entry name" value="Peptidase_S1_PA_chymotrypsin"/>
</dbReference>
<keyword evidence="1" id="KW-0732">Signal</keyword>
<feature type="domain" description="Peptidase S1" evidence="2">
    <location>
        <begin position="46"/>
        <end position="100"/>
    </location>
</feature>
<proteinExistence type="predicted"/>
<name>A0A5S6Q196_TRIMR</name>
<feature type="chain" id="PRO_5024309144" evidence="1">
    <location>
        <begin position="25"/>
        <end position="123"/>
    </location>
</feature>
<feature type="signal peptide" evidence="1">
    <location>
        <begin position="1"/>
        <end position="24"/>
    </location>
</feature>